<dbReference type="Proteomes" id="UP000030416">
    <property type="component" value="Unassembled WGS sequence"/>
</dbReference>
<dbReference type="EMBL" id="JPVN01000045">
    <property type="protein sequence ID" value="KGR73583.1"/>
    <property type="molecule type" value="Genomic_DNA"/>
</dbReference>
<evidence type="ECO:0000313" key="1">
    <source>
        <dbReference type="EMBL" id="KGR73583.1"/>
    </source>
</evidence>
<accession>A0A0A3HTG4</accession>
<comment type="caution">
    <text evidence="1">The sequence shown here is derived from an EMBL/GenBank/DDBJ whole genome shotgun (WGS) entry which is preliminary data.</text>
</comment>
<dbReference type="OrthoDB" id="2454203at2"/>
<organism evidence="1 2">
    <name type="scientific">Ureibacillus manganicus DSM 26584</name>
    <dbReference type="NCBI Taxonomy" id="1384049"/>
    <lineage>
        <taxon>Bacteria</taxon>
        <taxon>Bacillati</taxon>
        <taxon>Bacillota</taxon>
        <taxon>Bacilli</taxon>
        <taxon>Bacillales</taxon>
        <taxon>Caryophanaceae</taxon>
        <taxon>Ureibacillus</taxon>
    </lineage>
</organism>
<protein>
    <submittedName>
        <fullName evidence="1">Flavoprotein</fullName>
    </submittedName>
</protein>
<dbReference type="AlphaFoldDB" id="A0A0A3HTG4"/>
<dbReference type="InterPro" id="IPR032710">
    <property type="entry name" value="NTF2-like_dom_sf"/>
</dbReference>
<gene>
    <name evidence="1" type="ORF">CD29_19575</name>
</gene>
<dbReference type="STRING" id="1384049.CD29_19575"/>
<dbReference type="eggNOG" id="ENOG5032W0M">
    <property type="taxonomic scope" value="Bacteria"/>
</dbReference>
<reference evidence="1 2" key="1">
    <citation type="submission" date="2014-02" db="EMBL/GenBank/DDBJ databases">
        <title>Draft genome sequence of Lysinibacillus manganicus DSM 26584T.</title>
        <authorList>
            <person name="Zhang F."/>
            <person name="Wang G."/>
            <person name="Zhang L."/>
        </authorList>
    </citation>
    <scope>NUCLEOTIDE SEQUENCE [LARGE SCALE GENOMIC DNA]</scope>
    <source>
        <strain evidence="1 2">DSM 26584</strain>
    </source>
</reference>
<keyword evidence="2" id="KW-1185">Reference proteome</keyword>
<dbReference type="SUPFAM" id="SSF54427">
    <property type="entry name" value="NTF2-like"/>
    <property type="match status" value="1"/>
</dbReference>
<sequence>MYQTFRQCLNSFLESWRKSSLTELGEFISKDYKGREVTSKGIVDFGYDESIQGWEQGFKFVEENNAEWNIKEIAVLPLKDDENLVILSATIDINGKSIGTSNLFFETFKKDNSTGGWKLNRSYVETGVLNENINNIQFIQTH</sequence>
<evidence type="ECO:0000313" key="2">
    <source>
        <dbReference type="Proteomes" id="UP000030416"/>
    </source>
</evidence>
<name>A0A0A3HTG4_9BACL</name>
<proteinExistence type="predicted"/>